<evidence type="ECO:0000256" key="1">
    <source>
        <dbReference type="ARBA" id="ARBA00004127"/>
    </source>
</evidence>
<evidence type="ECO:0000313" key="7">
    <source>
        <dbReference type="Proteomes" id="UP000184315"/>
    </source>
</evidence>
<dbReference type="InterPro" id="IPR008217">
    <property type="entry name" value="Ccc1_fam"/>
</dbReference>
<keyword evidence="4 5" id="KW-0472">Membrane</keyword>
<comment type="subcellular location">
    <subcellularLocation>
        <location evidence="1">Endomembrane system</location>
        <topology evidence="1">Multi-pass membrane protein</topology>
    </subcellularLocation>
</comment>
<reference evidence="7" key="1">
    <citation type="submission" date="2015-10" db="EMBL/GenBank/DDBJ databases">
        <authorList>
            <person name="Regsiter A."/>
            <person name="william w."/>
        </authorList>
    </citation>
    <scope>NUCLEOTIDE SEQUENCE [LARGE SCALE GENOMIC DNA]</scope>
</reference>
<evidence type="ECO:0000256" key="5">
    <source>
        <dbReference type="SAM" id="Phobius"/>
    </source>
</evidence>
<dbReference type="STRING" id="671072.PL9214430231"/>
<name>A0A1J1LIE7_9CYAN</name>
<evidence type="ECO:0000256" key="4">
    <source>
        <dbReference type="ARBA" id="ARBA00023136"/>
    </source>
</evidence>
<dbReference type="Proteomes" id="UP000184315">
    <property type="component" value="Unassembled WGS sequence"/>
</dbReference>
<dbReference type="EMBL" id="CZDF01000148">
    <property type="protein sequence ID" value="CUR32259.1"/>
    <property type="molecule type" value="Genomic_DNA"/>
</dbReference>
<proteinExistence type="predicted"/>
<accession>A0A1J1LIE7</accession>
<gene>
    <name evidence="6" type="ORF">PL9214430231</name>
</gene>
<feature type="transmembrane region" description="Helical" evidence="5">
    <location>
        <begin position="42"/>
        <end position="64"/>
    </location>
</feature>
<keyword evidence="7" id="KW-1185">Reference proteome</keyword>
<feature type="transmembrane region" description="Helical" evidence="5">
    <location>
        <begin position="12"/>
        <end position="30"/>
    </location>
</feature>
<dbReference type="AlphaFoldDB" id="A0A1J1LIE7"/>
<evidence type="ECO:0000256" key="3">
    <source>
        <dbReference type="ARBA" id="ARBA00022989"/>
    </source>
</evidence>
<dbReference type="GO" id="GO:0030026">
    <property type="term" value="P:intracellular manganese ion homeostasis"/>
    <property type="evidence" value="ECO:0007669"/>
    <property type="project" value="InterPro"/>
</dbReference>
<dbReference type="RefSeq" id="WP_072719002.1">
    <property type="nucleotide sequence ID" value="NZ_LN889796.1"/>
</dbReference>
<dbReference type="GO" id="GO:0012505">
    <property type="term" value="C:endomembrane system"/>
    <property type="evidence" value="ECO:0007669"/>
    <property type="project" value="UniProtKB-SubCell"/>
</dbReference>
<evidence type="ECO:0000313" key="6">
    <source>
        <dbReference type="EMBL" id="CUR32259.1"/>
    </source>
</evidence>
<dbReference type="Pfam" id="PF01988">
    <property type="entry name" value="VIT1"/>
    <property type="match status" value="1"/>
</dbReference>
<protein>
    <submittedName>
        <fullName evidence="6">Uncharacterized protein</fullName>
    </submittedName>
</protein>
<keyword evidence="3 5" id="KW-1133">Transmembrane helix</keyword>
<organism evidence="6 7">
    <name type="scientific">Planktothrix tepida PCC 9214</name>
    <dbReference type="NCBI Taxonomy" id="671072"/>
    <lineage>
        <taxon>Bacteria</taxon>
        <taxon>Bacillati</taxon>
        <taxon>Cyanobacteriota</taxon>
        <taxon>Cyanophyceae</taxon>
        <taxon>Oscillatoriophycideae</taxon>
        <taxon>Oscillatoriales</taxon>
        <taxon>Microcoleaceae</taxon>
        <taxon>Planktothrix</taxon>
    </lineage>
</organism>
<dbReference type="GO" id="GO:0005384">
    <property type="term" value="F:manganese ion transmembrane transporter activity"/>
    <property type="evidence" value="ECO:0007669"/>
    <property type="project" value="InterPro"/>
</dbReference>
<keyword evidence="2 5" id="KW-0812">Transmembrane</keyword>
<sequence length="68" mass="7286">MLAFVFLPLAEARWVSLLMTLLLLILLGYGRARIGMRAVLPTVLQTVGIAGLAAIAGVLIGKLIDLHF</sequence>
<evidence type="ECO:0000256" key="2">
    <source>
        <dbReference type="ARBA" id="ARBA00022692"/>
    </source>
</evidence>